<dbReference type="Gene3D" id="3.90.70.10">
    <property type="entry name" value="Cysteine proteinases"/>
    <property type="match status" value="1"/>
</dbReference>
<feature type="compositionally biased region" description="Acidic residues" evidence="1">
    <location>
        <begin position="235"/>
        <end position="247"/>
    </location>
</feature>
<feature type="compositionally biased region" description="Acidic residues" evidence="1">
    <location>
        <begin position="168"/>
        <end position="185"/>
    </location>
</feature>
<dbReference type="Pfam" id="PF00112">
    <property type="entry name" value="Peptidase_C1"/>
    <property type="match status" value="1"/>
</dbReference>
<name>A0ABU6QFT7_9FABA</name>
<evidence type="ECO:0000256" key="1">
    <source>
        <dbReference type="SAM" id="MobiDB-lite"/>
    </source>
</evidence>
<dbReference type="InterPro" id="IPR038765">
    <property type="entry name" value="Papain-like_cys_pep_sf"/>
</dbReference>
<evidence type="ECO:0000313" key="4">
    <source>
        <dbReference type="Proteomes" id="UP001341840"/>
    </source>
</evidence>
<reference evidence="3 4" key="1">
    <citation type="journal article" date="2023" name="Plants (Basel)">
        <title>Bridging the Gap: Combining Genomics and Transcriptomics Approaches to Understand Stylosanthes scabra, an Orphan Legume from the Brazilian Caatinga.</title>
        <authorList>
            <person name="Ferreira-Neto J.R.C."/>
            <person name="da Silva M.D."/>
            <person name="Binneck E."/>
            <person name="de Melo N.F."/>
            <person name="da Silva R.H."/>
            <person name="de Melo A.L.T.M."/>
            <person name="Pandolfi V."/>
            <person name="Bustamante F.O."/>
            <person name="Brasileiro-Vidal A.C."/>
            <person name="Benko-Iseppon A.M."/>
        </authorList>
    </citation>
    <scope>NUCLEOTIDE SEQUENCE [LARGE SCALE GENOMIC DNA]</scope>
    <source>
        <tissue evidence="3">Leaves</tissue>
    </source>
</reference>
<proteinExistence type="predicted"/>
<keyword evidence="4" id="KW-1185">Reference proteome</keyword>
<dbReference type="PROSITE" id="PS00639">
    <property type="entry name" value="THIOL_PROTEASE_HIS"/>
    <property type="match status" value="1"/>
</dbReference>
<feature type="compositionally biased region" description="Basic and acidic residues" evidence="1">
    <location>
        <begin position="186"/>
        <end position="200"/>
    </location>
</feature>
<protein>
    <recommendedName>
        <fullName evidence="2">Peptidase C1A papain C-terminal domain-containing protein</fullName>
    </recommendedName>
</protein>
<feature type="compositionally biased region" description="Acidic residues" evidence="1">
    <location>
        <begin position="258"/>
        <end position="267"/>
    </location>
</feature>
<feature type="compositionally biased region" description="Acidic residues" evidence="1">
    <location>
        <begin position="277"/>
        <end position="286"/>
    </location>
</feature>
<dbReference type="Proteomes" id="UP001341840">
    <property type="component" value="Unassembled WGS sequence"/>
</dbReference>
<organism evidence="3 4">
    <name type="scientific">Stylosanthes scabra</name>
    <dbReference type="NCBI Taxonomy" id="79078"/>
    <lineage>
        <taxon>Eukaryota</taxon>
        <taxon>Viridiplantae</taxon>
        <taxon>Streptophyta</taxon>
        <taxon>Embryophyta</taxon>
        <taxon>Tracheophyta</taxon>
        <taxon>Spermatophyta</taxon>
        <taxon>Magnoliopsida</taxon>
        <taxon>eudicotyledons</taxon>
        <taxon>Gunneridae</taxon>
        <taxon>Pentapetalae</taxon>
        <taxon>rosids</taxon>
        <taxon>fabids</taxon>
        <taxon>Fabales</taxon>
        <taxon>Fabaceae</taxon>
        <taxon>Papilionoideae</taxon>
        <taxon>50 kb inversion clade</taxon>
        <taxon>dalbergioids sensu lato</taxon>
        <taxon>Dalbergieae</taxon>
        <taxon>Pterocarpus clade</taxon>
        <taxon>Stylosanthes</taxon>
    </lineage>
</organism>
<feature type="compositionally biased region" description="Acidic residues" evidence="1">
    <location>
        <begin position="201"/>
        <end position="215"/>
    </location>
</feature>
<feature type="domain" description="Peptidase C1A papain C-terminal" evidence="2">
    <location>
        <begin position="13"/>
        <end position="111"/>
    </location>
</feature>
<dbReference type="SUPFAM" id="SSF54001">
    <property type="entry name" value="Cysteine proteinases"/>
    <property type="match status" value="1"/>
</dbReference>
<sequence length="305" mass="35513">MGYTGVRAKPRRKAKGRKTERFKIKAIRTLHDKTEIKQYIREEGGVFASIHINSDFFNVTSRSPYVRGNDFPYEGPHAILLVGYDDEQGIWIFQNSYGKSFGDNGFGTIHYRNILQYVAPIFVDEVIQPHYEDIVNYYDSPPLVQKLPPIGTLHRDILSHNYESVSEEKEENEEEENEEEEEEEDGSHNDRSDNSDHAENDDNEEEEEDDEEKEEEKDKDSGSSSSDGNNNHEGQEEEEDDKEDDQDYYNSGDNQGAEVEEEDEDKQDSDSSKDDDHDNDNEEDVHDDYYFFSLSNSMYNVRNYF</sequence>
<feature type="region of interest" description="Disordered" evidence="1">
    <location>
        <begin position="162"/>
        <end position="290"/>
    </location>
</feature>
<evidence type="ECO:0000313" key="3">
    <source>
        <dbReference type="EMBL" id="MED6110520.1"/>
    </source>
</evidence>
<accession>A0ABU6QFT7</accession>
<dbReference type="InterPro" id="IPR025660">
    <property type="entry name" value="Pept_his_AS"/>
</dbReference>
<evidence type="ECO:0000259" key="2">
    <source>
        <dbReference type="Pfam" id="PF00112"/>
    </source>
</evidence>
<comment type="caution">
    <text evidence="3">The sequence shown here is derived from an EMBL/GenBank/DDBJ whole genome shotgun (WGS) entry which is preliminary data.</text>
</comment>
<feature type="compositionally biased region" description="Low complexity" evidence="1">
    <location>
        <begin position="222"/>
        <end position="232"/>
    </location>
</feature>
<dbReference type="EMBL" id="JASCZI010000257">
    <property type="protein sequence ID" value="MED6110520.1"/>
    <property type="molecule type" value="Genomic_DNA"/>
</dbReference>
<dbReference type="InterPro" id="IPR000668">
    <property type="entry name" value="Peptidase_C1A_C"/>
</dbReference>
<gene>
    <name evidence="3" type="ORF">PIB30_043773</name>
</gene>